<gene>
    <name evidence="5" type="ORF">BWR18_19685</name>
</gene>
<accession>A0A1P8N1G4</accession>
<dbReference type="EMBL" id="CP019314">
    <property type="protein sequence ID" value="APX14088.1"/>
    <property type="molecule type" value="Genomic_DNA"/>
</dbReference>
<dbReference type="GO" id="GO:0030313">
    <property type="term" value="C:cell envelope"/>
    <property type="evidence" value="ECO:0007669"/>
    <property type="project" value="UniProtKB-SubCell"/>
</dbReference>
<evidence type="ECO:0000256" key="2">
    <source>
        <dbReference type="ARBA" id="ARBA00022729"/>
    </source>
</evidence>
<evidence type="ECO:0000259" key="4">
    <source>
        <dbReference type="Pfam" id="PF09375"/>
    </source>
</evidence>
<evidence type="ECO:0000313" key="5">
    <source>
        <dbReference type="EMBL" id="APX14088.1"/>
    </source>
</evidence>
<proteinExistence type="predicted"/>
<dbReference type="InterPro" id="IPR018976">
    <property type="entry name" value="Imelysin-like"/>
</dbReference>
<comment type="subcellular location">
    <subcellularLocation>
        <location evidence="1">Cell envelope</location>
    </subcellularLocation>
</comment>
<dbReference type="AlphaFoldDB" id="A0A1P8N1G4"/>
<organism evidence="5 6">
    <name type="scientific">Tateyamaria omphalii</name>
    <dbReference type="NCBI Taxonomy" id="299262"/>
    <lineage>
        <taxon>Bacteria</taxon>
        <taxon>Pseudomonadati</taxon>
        <taxon>Pseudomonadota</taxon>
        <taxon>Alphaproteobacteria</taxon>
        <taxon>Rhodobacterales</taxon>
        <taxon>Roseobacteraceae</taxon>
        <taxon>Tateyamaria</taxon>
    </lineage>
</organism>
<feature type="chain" id="PRO_5013201870" evidence="3">
    <location>
        <begin position="18"/>
        <end position="323"/>
    </location>
</feature>
<keyword evidence="6" id="KW-1185">Reference proteome</keyword>
<keyword evidence="2 3" id="KW-0732">Signal</keyword>
<evidence type="ECO:0000313" key="6">
    <source>
        <dbReference type="Proteomes" id="UP000186336"/>
    </source>
</evidence>
<dbReference type="Gene3D" id="1.20.1420.20">
    <property type="entry name" value="M75 peptidase, HXXE motif"/>
    <property type="match status" value="1"/>
</dbReference>
<sequence length="323" mass="34711">MRLALAALCLAALPAVADVQRTIDTHILPGHATLAEETAKLAEAAQTDCTPASLRPAFHTAYDAWISISHIQFGPIEDQALHLAMSFWPDPKDSTGKALARLTTATDPIVNDAQSFADVSVAAQGFTALERMLYDPQPDAAYACQLTQAIATGLARKAGSIQVDWPAFATLMIMAGEDGNTRFQTPVEAQRALYTSLSTGLEFLHDQRLGRPLGTFDRPRPRRAEARRSDRSLRHIQLQLAALETLATTMTDTDLTATKAAFATARTRADALDDPALQGVADPAQRLKVEVLQQAVRAIQVAVIDDIGTRLGITAGFNSLDGD</sequence>
<evidence type="ECO:0000256" key="1">
    <source>
        <dbReference type="ARBA" id="ARBA00004196"/>
    </source>
</evidence>
<geneLocation type="plasmid" evidence="5 6">
    <name>pDOK1-4-2</name>
</geneLocation>
<dbReference type="KEGG" id="tom:BWR18_19685"/>
<dbReference type="CDD" id="cd14659">
    <property type="entry name" value="Imelysin-like_IPPA"/>
    <property type="match status" value="1"/>
</dbReference>
<dbReference type="OrthoDB" id="5729110at2"/>
<reference evidence="5 6" key="1">
    <citation type="submission" date="2017-01" db="EMBL/GenBank/DDBJ databases">
        <title>Complete genome of Tateyamaria omphalii DOK1-4 isolated from seawater in Dokdo.</title>
        <authorList>
            <person name="Kim J.H."/>
            <person name="Chi W.-J."/>
        </authorList>
    </citation>
    <scope>NUCLEOTIDE SEQUENCE [LARGE SCALE GENOMIC DNA]</scope>
    <source>
        <strain evidence="5 6">DOK1-4</strain>
        <plasmid evidence="5 6">pDOK1-4-2</plasmid>
    </source>
</reference>
<feature type="signal peptide" evidence="3">
    <location>
        <begin position="1"/>
        <end position="17"/>
    </location>
</feature>
<dbReference type="InterPro" id="IPR038352">
    <property type="entry name" value="Imelysin_sf"/>
</dbReference>
<dbReference type="InterPro" id="IPR034984">
    <property type="entry name" value="Imelysin-like_IPPA"/>
</dbReference>
<dbReference type="Proteomes" id="UP000186336">
    <property type="component" value="Plasmid pDOK1-4-2"/>
</dbReference>
<feature type="domain" description="Imelysin-like" evidence="4">
    <location>
        <begin position="27"/>
        <end position="300"/>
    </location>
</feature>
<name>A0A1P8N1G4_9RHOB</name>
<evidence type="ECO:0000256" key="3">
    <source>
        <dbReference type="SAM" id="SignalP"/>
    </source>
</evidence>
<dbReference type="RefSeq" id="WP_076630555.1">
    <property type="nucleotide sequence ID" value="NZ_CP019314.1"/>
</dbReference>
<protein>
    <submittedName>
        <fullName evidence="5">Imelysin peptidase</fullName>
    </submittedName>
</protein>
<keyword evidence="5" id="KW-0614">Plasmid</keyword>
<dbReference type="Pfam" id="PF09375">
    <property type="entry name" value="Peptidase_M75"/>
    <property type="match status" value="1"/>
</dbReference>